<dbReference type="EMBL" id="CAUYUJ010019504">
    <property type="protein sequence ID" value="CAK0891692.1"/>
    <property type="molecule type" value="Genomic_DNA"/>
</dbReference>
<comment type="caution">
    <text evidence="1">The sequence shown here is derived from an EMBL/GenBank/DDBJ whole genome shotgun (WGS) entry which is preliminary data.</text>
</comment>
<evidence type="ECO:0000313" key="2">
    <source>
        <dbReference type="Proteomes" id="UP001189429"/>
    </source>
</evidence>
<proteinExistence type="predicted"/>
<protein>
    <submittedName>
        <fullName evidence="1">Uncharacterized protein</fullName>
    </submittedName>
</protein>
<name>A0ABN9WXN2_9DINO</name>
<dbReference type="Proteomes" id="UP001189429">
    <property type="component" value="Unassembled WGS sequence"/>
</dbReference>
<evidence type="ECO:0000313" key="1">
    <source>
        <dbReference type="EMBL" id="CAK0891692.1"/>
    </source>
</evidence>
<gene>
    <name evidence="1" type="ORF">PCOR1329_LOCUS71556</name>
</gene>
<accession>A0ABN9WXN2</accession>
<reference evidence="1" key="1">
    <citation type="submission" date="2023-10" db="EMBL/GenBank/DDBJ databases">
        <authorList>
            <person name="Chen Y."/>
            <person name="Shah S."/>
            <person name="Dougan E. K."/>
            <person name="Thang M."/>
            <person name="Chan C."/>
        </authorList>
    </citation>
    <scope>NUCLEOTIDE SEQUENCE [LARGE SCALE GENOMIC DNA]</scope>
</reference>
<keyword evidence="2" id="KW-1185">Reference proteome</keyword>
<sequence>MIIAATPLLPEALRAPARAEGEQMDPAAARDALMRAVVCCDEDAALEALAAGAGVGHKEPVAAPPPHPRPEIPANWRPGLVRCLQSFSHAHIDVSLGTLRYVLKARWHIHNAQRRDLEGTSEHSVQGLAARWHTSTSGVPRLIHVDP</sequence>
<organism evidence="1 2">
    <name type="scientific">Prorocentrum cordatum</name>
    <dbReference type="NCBI Taxonomy" id="2364126"/>
    <lineage>
        <taxon>Eukaryota</taxon>
        <taxon>Sar</taxon>
        <taxon>Alveolata</taxon>
        <taxon>Dinophyceae</taxon>
        <taxon>Prorocentrales</taxon>
        <taxon>Prorocentraceae</taxon>
        <taxon>Prorocentrum</taxon>
    </lineage>
</organism>